<dbReference type="Proteomes" id="UP000002026">
    <property type="component" value="Chromosome"/>
</dbReference>
<dbReference type="RefSeq" id="WP_012798917.1">
    <property type="nucleotide sequence ID" value="NC_013165.1"/>
</dbReference>
<keyword evidence="4" id="KW-1185">Reference proteome</keyword>
<feature type="compositionally biased region" description="Acidic residues" evidence="1">
    <location>
        <begin position="237"/>
        <end position="252"/>
    </location>
</feature>
<sequence>MKKRTIGLVTASSLVAGAAVAGALFIPSCNQPVAVYGPPDPEPVYDPANNENEDVYGPPEYFDDNDSADIVDEAEHESPDASEDEAETADKANADQASASSGVVTTGQTSYTSSSAQSAYADEADIQSVDYEPAKDPEQTIPSSAEAANAAGPGFFVVDENENVCVYGPPEWFEPGYDPTNNQNVDVYGPPEYYDDSDKPEFIASSNENVCVYGPPEWFEQHGGNPDKPDQGGTSENESETSEPSEGADEQR</sequence>
<feature type="chain" id="PRO_5038496623" description="Secreted protein" evidence="2">
    <location>
        <begin position="22"/>
        <end position="252"/>
    </location>
</feature>
<name>C7N7D0_SLAHD</name>
<dbReference type="KEGG" id="shi:Shel_17960"/>
<feature type="signal peptide" evidence="2">
    <location>
        <begin position="1"/>
        <end position="21"/>
    </location>
</feature>
<evidence type="ECO:0000313" key="4">
    <source>
        <dbReference type="Proteomes" id="UP000002026"/>
    </source>
</evidence>
<evidence type="ECO:0008006" key="5">
    <source>
        <dbReference type="Google" id="ProtNLM"/>
    </source>
</evidence>
<evidence type="ECO:0000256" key="2">
    <source>
        <dbReference type="SAM" id="SignalP"/>
    </source>
</evidence>
<dbReference type="HOGENOM" id="CLU_1102225_0_0_11"/>
<evidence type="ECO:0000256" key="1">
    <source>
        <dbReference type="SAM" id="MobiDB-lite"/>
    </source>
</evidence>
<organism evidence="3 4">
    <name type="scientific">Slackia heliotrinireducens (strain ATCC 29202 / DSM 20476 / NCTC 11029 / RHS 1)</name>
    <name type="common">Peptococcus heliotrinreducens</name>
    <dbReference type="NCBI Taxonomy" id="471855"/>
    <lineage>
        <taxon>Bacteria</taxon>
        <taxon>Bacillati</taxon>
        <taxon>Actinomycetota</taxon>
        <taxon>Coriobacteriia</taxon>
        <taxon>Eggerthellales</taxon>
        <taxon>Eggerthellaceae</taxon>
        <taxon>Slackia</taxon>
    </lineage>
</organism>
<proteinExistence type="predicted"/>
<protein>
    <recommendedName>
        <fullName evidence="5">Secreted protein</fullName>
    </recommendedName>
</protein>
<feature type="region of interest" description="Disordered" evidence="1">
    <location>
        <begin position="213"/>
        <end position="252"/>
    </location>
</feature>
<dbReference type="AlphaFoldDB" id="C7N7D0"/>
<feature type="compositionally biased region" description="Low complexity" evidence="1">
    <location>
        <begin position="98"/>
        <end position="121"/>
    </location>
</feature>
<keyword evidence="2" id="KW-0732">Signal</keyword>
<feature type="compositionally biased region" description="Acidic residues" evidence="1">
    <location>
        <begin position="61"/>
        <end position="87"/>
    </location>
</feature>
<feature type="region of interest" description="Disordered" evidence="1">
    <location>
        <begin position="32"/>
        <end position="147"/>
    </location>
</feature>
<reference evidence="3 4" key="1">
    <citation type="journal article" date="2009" name="Stand. Genomic Sci.">
        <title>Complete genome sequence of Slackia heliotrinireducens type strain (RHS 1).</title>
        <authorList>
            <person name="Pukall R."/>
            <person name="Lapidus A."/>
            <person name="Nolan M."/>
            <person name="Copeland A."/>
            <person name="Glavina Del Rio T."/>
            <person name="Lucas S."/>
            <person name="Chen F."/>
            <person name="Tice H."/>
            <person name="Cheng J.F."/>
            <person name="Chertkov O."/>
            <person name="Bruce D."/>
            <person name="Goodwin L."/>
            <person name="Kuske C."/>
            <person name="Brettin T."/>
            <person name="Detter J.C."/>
            <person name="Han C."/>
            <person name="Pitluck S."/>
            <person name="Pati A."/>
            <person name="Mavrommatis K."/>
            <person name="Ivanova N."/>
            <person name="Ovchinnikova G."/>
            <person name="Chen A."/>
            <person name="Palaniappan K."/>
            <person name="Schneider S."/>
            <person name="Rohde M."/>
            <person name="Chain P."/>
            <person name="D'haeseleer P."/>
            <person name="Goker M."/>
            <person name="Bristow J."/>
            <person name="Eisen J.A."/>
            <person name="Markowitz V."/>
            <person name="Kyrpides N.C."/>
            <person name="Klenk H.P."/>
            <person name="Hugenholtz P."/>
        </authorList>
    </citation>
    <scope>NUCLEOTIDE SEQUENCE [LARGE SCALE GENOMIC DNA]</scope>
    <source>
        <strain evidence="4">ATCC 29202 / DSM 20476 / NCTC 11029 / RHS 1</strain>
    </source>
</reference>
<evidence type="ECO:0000313" key="3">
    <source>
        <dbReference type="EMBL" id="ACV22815.1"/>
    </source>
</evidence>
<dbReference type="EMBL" id="CP001684">
    <property type="protein sequence ID" value="ACV22815.1"/>
    <property type="molecule type" value="Genomic_DNA"/>
</dbReference>
<gene>
    <name evidence="3" type="ordered locus">Shel_17960</name>
</gene>
<dbReference type="STRING" id="471855.Shel_17960"/>
<accession>C7N7D0</accession>